<evidence type="ECO:0008006" key="4">
    <source>
        <dbReference type="Google" id="ProtNLM"/>
    </source>
</evidence>
<evidence type="ECO:0000313" key="2">
    <source>
        <dbReference type="EMBL" id="TGG78523.1"/>
    </source>
</evidence>
<feature type="compositionally biased region" description="Polar residues" evidence="1">
    <location>
        <begin position="203"/>
        <end position="214"/>
    </location>
</feature>
<sequence length="351" mass="39108">MWAAVKGDARASVHLQPASLASKTVRKHYEDTIVRPVRFADHAALLDPAVLQTLRGLFPREEAQMWGVTPGQNNANVPKIAKMRPGDVVFFSGNKRLYLAGTVALAWHNPALAEHLWSRDEDTGLTWEYMYALSGVRGLDVPMDEVRRLLGWKPTRNIMGFNQVKQEEGELLLELIDFDPGDAATSPTTHQLVSEGGDRTEQQHGSSDKASSGITVRRAEQDRIKAYLLPGSEGDCALCGRTLPKEFLVAAHIKKRAACTEEERWDVQNVAMLACLLGCDSLFEHGFIAVDHNGDVQVSEAAENSPTVSKHIDEHLADRHVTWWNPKREKYYAWHRANTFKTGAPSPERIA</sequence>
<dbReference type="Proteomes" id="UP000298111">
    <property type="component" value="Unassembled WGS sequence"/>
</dbReference>
<comment type="caution">
    <text evidence="2">The sequence shown here is derived from an EMBL/GenBank/DDBJ whole genome shotgun (WGS) entry which is preliminary data.</text>
</comment>
<proteinExistence type="predicted"/>
<gene>
    <name evidence="2" type="ORF">D8771_25000</name>
</gene>
<evidence type="ECO:0000313" key="3">
    <source>
        <dbReference type="Proteomes" id="UP000298111"/>
    </source>
</evidence>
<reference evidence="2 3" key="1">
    <citation type="submission" date="2018-10" db="EMBL/GenBank/DDBJ databases">
        <title>Isolation of pseudouridimycin from Streptomyces albus DSM 40763.</title>
        <authorList>
            <person name="Rosenqvist P."/>
            <person name="Metsae-Ketelae M."/>
            <person name="Virta P."/>
        </authorList>
    </citation>
    <scope>NUCLEOTIDE SEQUENCE [LARGE SCALE GENOMIC DNA]</scope>
    <source>
        <strain evidence="2 3">DSM 40763</strain>
    </source>
</reference>
<feature type="region of interest" description="Disordered" evidence="1">
    <location>
        <begin position="185"/>
        <end position="215"/>
    </location>
</feature>
<dbReference type="EMBL" id="RCIY01000087">
    <property type="protein sequence ID" value="TGG78523.1"/>
    <property type="molecule type" value="Genomic_DNA"/>
</dbReference>
<evidence type="ECO:0000256" key="1">
    <source>
        <dbReference type="SAM" id="MobiDB-lite"/>
    </source>
</evidence>
<organism evidence="2 3">
    <name type="scientific">Streptomyces albus</name>
    <dbReference type="NCBI Taxonomy" id="1888"/>
    <lineage>
        <taxon>Bacteria</taxon>
        <taxon>Bacillati</taxon>
        <taxon>Actinomycetota</taxon>
        <taxon>Actinomycetes</taxon>
        <taxon>Kitasatosporales</taxon>
        <taxon>Streptomycetaceae</taxon>
        <taxon>Streptomyces</taxon>
    </lineage>
</organism>
<accession>A0A8H1L6H3</accession>
<name>A0A8H1L6H3_9ACTN</name>
<dbReference type="AlphaFoldDB" id="A0A8H1L6H3"/>
<protein>
    <recommendedName>
        <fullName evidence="4">HNH endonuclease</fullName>
    </recommendedName>
</protein>